<reference evidence="1 2" key="1">
    <citation type="submission" date="2019-09" db="EMBL/GenBank/DDBJ databases">
        <authorList>
            <person name="Depoorter E."/>
        </authorList>
    </citation>
    <scope>NUCLEOTIDE SEQUENCE [LARGE SCALE GENOMIC DNA]</scope>
    <source>
        <strain evidence="1">LMG 26883</strain>
    </source>
</reference>
<evidence type="ECO:0008006" key="3">
    <source>
        <dbReference type="Google" id="ProtNLM"/>
    </source>
</evidence>
<dbReference type="InterPro" id="IPR031009">
    <property type="entry name" value="Tcm_partner"/>
</dbReference>
<gene>
    <name evidence="1" type="ORF">BPS26883_04834</name>
</gene>
<evidence type="ECO:0000313" key="1">
    <source>
        <dbReference type="EMBL" id="VWB99844.1"/>
    </source>
</evidence>
<dbReference type="Proteomes" id="UP000494162">
    <property type="component" value="Unassembled WGS sequence"/>
</dbReference>
<evidence type="ECO:0000313" key="2">
    <source>
        <dbReference type="Proteomes" id="UP000494162"/>
    </source>
</evidence>
<organism evidence="1 2">
    <name type="scientific">Burkholderia pseudomultivorans</name>
    <dbReference type="NCBI Taxonomy" id="1207504"/>
    <lineage>
        <taxon>Bacteria</taxon>
        <taxon>Pseudomonadati</taxon>
        <taxon>Pseudomonadota</taxon>
        <taxon>Betaproteobacteria</taxon>
        <taxon>Burkholderiales</taxon>
        <taxon>Burkholderiaceae</taxon>
        <taxon>Burkholderia</taxon>
        <taxon>Burkholderia cepacia complex</taxon>
    </lineage>
</organism>
<dbReference type="RefSeq" id="WP_059603573.1">
    <property type="nucleotide sequence ID" value="NZ_CABVPP010000045.1"/>
</dbReference>
<dbReference type="NCBIfam" id="TIGR04474">
    <property type="entry name" value="tcm_partner"/>
    <property type="match status" value="1"/>
</dbReference>
<proteinExistence type="predicted"/>
<dbReference type="EMBL" id="CABVPP010000045">
    <property type="protein sequence ID" value="VWB99844.1"/>
    <property type="molecule type" value="Genomic_DNA"/>
</dbReference>
<protein>
    <recommendedName>
        <fullName evidence="3">Three-Cys-motif partner protein TcmP</fullName>
    </recommendedName>
</protein>
<sequence length="300" mass="34500">MKYRRYEIDEKTSPLFDELPLPSLAEVEAGINQIQFQGLQAPVWTEHKAKLIALYLKYFVYVTKHGTYIDGFSGPQEPDVPHSWSAKLVLEGRPAWLRHFFLCELDDEKVSALRQLAEDESGVGKRSIQILPGDFNVQIDKILDGGTITEREATFALLDQRTFECHWSSVQKLARHKQSSKIELFYFLAVKWIHRALGGTGDAGAADVKAWWGRDDWPNLKGVSQDTLRDLMRDRFLTELGYKYAYAWPIYQRSGANGAVMYYMIHATDNDDAPKLMYRAYRRAVADVPPYEQLNLELDE</sequence>
<dbReference type="GeneID" id="93171883"/>
<dbReference type="AlphaFoldDB" id="A0A6P2NZ42"/>
<accession>A0A6P2NZ42</accession>
<name>A0A6P2NZ42_9BURK</name>